<dbReference type="PANTHER" id="PTHR31013:SF2">
    <property type="entry name" value="THAUMATIN-LIKE PROTEIN"/>
    <property type="match status" value="1"/>
</dbReference>
<dbReference type="Gene3D" id="2.60.110.10">
    <property type="entry name" value="Thaumatin"/>
    <property type="match status" value="1"/>
</dbReference>
<gene>
    <name evidence="3" type="ORF">niasHT_036695</name>
</gene>
<dbReference type="SUPFAM" id="SSF49870">
    <property type="entry name" value="Osmotin, thaumatin-like protein"/>
    <property type="match status" value="1"/>
</dbReference>
<reference evidence="3 4" key="1">
    <citation type="submission" date="2024-10" db="EMBL/GenBank/DDBJ databases">
        <authorList>
            <person name="Kim D."/>
        </authorList>
    </citation>
    <scope>NUCLEOTIDE SEQUENCE [LARGE SCALE GENOMIC DNA]</scope>
    <source>
        <strain evidence="3">BH-2024</strain>
    </source>
</reference>
<dbReference type="PANTHER" id="PTHR31013">
    <property type="entry name" value="THAUMATIN FAMILY PROTEIN-RELATED"/>
    <property type="match status" value="1"/>
</dbReference>
<dbReference type="AlphaFoldDB" id="A0ABD2HWE1"/>
<dbReference type="Proteomes" id="UP001620626">
    <property type="component" value="Unassembled WGS sequence"/>
</dbReference>
<dbReference type="PROSITE" id="PS51367">
    <property type="entry name" value="THAUMATIN_2"/>
    <property type="match status" value="1"/>
</dbReference>
<comment type="caution">
    <text evidence="3">The sequence shown here is derived from an EMBL/GenBank/DDBJ whole genome shotgun (WGS) entry which is preliminary data.</text>
</comment>
<sequence>MASFILLIILIITKVNNSMGQDSGINDVQLTLVNGCPYKIYVAGAVQVNLTANERQTKNVPSVSTAQRLWANTDCESDNNPLCNLQAAMPPISLFEWTFDADGKQTYDVSYVDGANVPISVRVPNCPGVNFNKTLGNSLDTLVDQLPDAMKMDAFGKKRVKSVCLAYSTDSVCCRSPFGTPETCGPTKGWTDDQKKGYKAMLAAFPNSYNYAYDDQIATEVCMNGKEFMIGFCTNV</sequence>
<dbReference type="EMBL" id="JBICBT010001341">
    <property type="protein sequence ID" value="KAL3072202.1"/>
    <property type="molecule type" value="Genomic_DNA"/>
</dbReference>
<name>A0ABD2HWE1_9BILA</name>
<evidence type="ECO:0000313" key="3">
    <source>
        <dbReference type="EMBL" id="KAL3072202.1"/>
    </source>
</evidence>
<dbReference type="PIRSF" id="PIRSF002703">
    <property type="entry name" value="Thaumatin"/>
    <property type="match status" value="1"/>
</dbReference>
<dbReference type="SMART" id="SM00205">
    <property type="entry name" value="THN"/>
    <property type="match status" value="1"/>
</dbReference>
<feature type="disulfide bond" evidence="1">
    <location>
        <begin position="164"/>
        <end position="173"/>
    </location>
</feature>
<accession>A0ABD2HWE1</accession>
<dbReference type="InterPro" id="IPR001938">
    <property type="entry name" value="Thaumatin"/>
</dbReference>
<evidence type="ECO:0000313" key="4">
    <source>
        <dbReference type="Proteomes" id="UP001620626"/>
    </source>
</evidence>
<dbReference type="InterPro" id="IPR037176">
    <property type="entry name" value="Osmotin/thaumatin-like_sf"/>
</dbReference>
<feature type="disulfide bond" evidence="1">
    <location>
        <begin position="174"/>
        <end position="184"/>
    </location>
</feature>
<keyword evidence="1" id="KW-1015">Disulfide bond</keyword>
<proteinExistence type="predicted"/>
<feature type="chain" id="PRO_5044762357" evidence="2">
    <location>
        <begin position="21"/>
        <end position="236"/>
    </location>
</feature>
<evidence type="ECO:0000256" key="2">
    <source>
        <dbReference type="SAM" id="SignalP"/>
    </source>
</evidence>
<feature type="signal peptide" evidence="2">
    <location>
        <begin position="1"/>
        <end position="20"/>
    </location>
</feature>
<evidence type="ECO:0000256" key="1">
    <source>
        <dbReference type="PIRSR" id="PIRSR002703-1"/>
    </source>
</evidence>
<keyword evidence="2" id="KW-0732">Signal</keyword>
<protein>
    <submittedName>
        <fullName evidence="3">Uncharacterized protein</fullName>
    </submittedName>
</protein>
<keyword evidence="4" id="KW-1185">Reference proteome</keyword>
<dbReference type="Pfam" id="PF00314">
    <property type="entry name" value="Thaumatin"/>
    <property type="match status" value="1"/>
</dbReference>
<feature type="disulfide bond" evidence="1">
    <location>
        <begin position="36"/>
        <end position="233"/>
    </location>
</feature>
<organism evidence="3 4">
    <name type="scientific">Heterodera trifolii</name>
    <dbReference type="NCBI Taxonomy" id="157864"/>
    <lineage>
        <taxon>Eukaryota</taxon>
        <taxon>Metazoa</taxon>
        <taxon>Ecdysozoa</taxon>
        <taxon>Nematoda</taxon>
        <taxon>Chromadorea</taxon>
        <taxon>Rhabditida</taxon>
        <taxon>Tylenchina</taxon>
        <taxon>Tylenchomorpha</taxon>
        <taxon>Tylenchoidea</taxon>
        <taxon>Heteroderidae</taxon>
        <taxon>Heteroderinae</taxon>
        <taxon>Heterodera</taxon>
    </lineage>
</organism>